<dbReference type="Gene3D" id="3.90.980.10">
    <property type="entry name" value="DNA primase, catalytic core, N-terminal domain"/>
    <property type="match status" value="1"/>
</dbReference>
<dbReference type="PANTHER" id="PTHR30313:SF2">
    <property type="entry name" value="DNA PRIMASE"/>
    <property type="match status" value="1"/>
</dbReference>
<reference evidence="17 18" key="1">
    <citation type="journal article" date="2016" name="Nat. Commun.">
        <title>Thousands of microbial genomes shed light on interconnected biogeochemical processes in an aquifer system.</title>
        <authorList>
            <person name="Anantharaman K."/>
            <person name="Brown C.T."/>
            <person name="Hug L.A."/>
            <person name="Sharon I."/>
            <person name="Castelle C.J."/>
            <person name="Probst A.J."/>
            <person name="Thomas B.C."/>
            <person name="Singh A."/>
            <person name="Wilkins M.J."/>
            <person name="Karaoz U."/>
            <person name="Brodie E.L."/>
            <person name="Williams K.H."/>
            <person name="Hubbard S.S."/>
            <person name="Banfield J.F."/>
        </authorList>
    </citation>
    <scope>NUCLEOTIDE SEQUENCE [LARGE SCALE GENOMIC DNA]</scope>
</reference>
<evidence type="ECO:0000256" key="10">
    <source>
        <dbReference type="ARBA" id="ARBA00023125"/>
    </source>
</evidence>
<evidence type="ECO:0000256" key="5">
    <source>
        <dbReference type="ARBA" id="ARBA00022705"/>
    </source>
</evidence>
<protein>
    <recommendedName>
        <fullName evidence="12 13">DNA primase</fullName>
        <ecNumber evidence="12">2.7.7.101</ecNumber>
    </recommendedName>
</protein>
<dbReference type="InterPro" id="IPR036977">
    <property type="entry name" value="DNA_primase_Znf_CHC2"/>
</dbReference>
<keyword evidence="9" id="KW-0460">Magnesium</keyword>
<dbReference type="InterPro" id="IPR034151">
    <property type="entry name" value="TOPRIM_DnaG_bac"/>
</dbReference>
<comment type="function">
    <text evidence="12 13">RNA polymerase that catalyzes the synthesis of short RNA molecules used as primers for DNA polymerase during DNA replication.</text>
</comment>
<accession>A0A1F8GTL5</accession>
<evidence type="ECO:0000313" key="18">
    <source>
        <dbReference type="Proteomes" id="UP000179047"/>
    </source>
</evidence>
<dbReference type="Proteomes" id="UP000179047">
    <property type="component" value="Unassembled WGS sequence"/>
</dbReference>
<evidence type="ECO:0000256" key="2">
    <source>
        <dbReference type="ARBA" id="ARBA00022515"/>
    </source>
</evidence>
<dbReference type="InterPro" id="IPR006295">
    <property type="entry name" value="DNA_primase_DnaG"/>
</dbReference>
<dbReference type="InterPro" id="IPR037068">
    <property type="entry name" value="DNA_primase_core_N_sf"/>
</dbReference>
<gene>
    <name evidence="12" type="primary">dnaG</name>
    <name evidence="17" type="ORF">A3A33_03250</name>
</gene>
<dbReference type="InterPro" id="IPR050219">
    <property type="entry name" value="DnaG_primase"/>
</dbReference>
<evidence type="ECO:0000256" key="12">
    <source>
        <dbReference type="HAMAP-Rule" id="MF_00974"/>
    </source>
</evidence>
<evidence type="ECO:0000256" key="11">
    <source>
        <dbReference type="ARBA" id="ARBA00023163"/>
    </source>
</evidence>
<dbReference type="Gene3D" id="3.40.1360.10">
    <property type="match status" value="1"/>
</dbReference>
<dbReference type="PANTHER" id="PTHR30313">
    <property type="entry name" value="DNA PRIMASE"/>
    <property type="match status" value="1"/>
</dbReference>
<dbReference type="InterPro" id="IPR006171">
    <property type="entry name" value="TOPRIM_dom"/>
</dbReference>
<feature type="coiled-coil region" evidence="15">
    <location>
        <begin position="578"/>
        <end position="605"/>
    </location>
</feature>
<comment type="cofactor">
    <cofactor evidence="12 13 14">
        <name>Zn(2+)</name>
        <dbReference type="ChEBI" id="CHEBI:29105"/>
    </cofactor>
    <text evidence="12 13 14">Binds 1 zinc ion per monomer.</text>
</comment>
<dbReference type="HAMAP" id="MF_00974">
    <property type="entry name" value="DNA_primase_DnaG"/>
    <property type="match status" value="1"/>
</dbReference>
<evidence type="ECO:0000256" key="14">
    <source>
        <dbReference type="PIRSR" id="PIRSR002811-1"/>
    </source>
</evidence>
<dbReference type="SMART" id="SM00493">
    <property type="entry name" value="TOPRIM"/>
    <property type="match status" value="1"/>
</dbReference>
<dbReference type="EC" id="2.7.7.101" evidence="12"/>
<keyword evidence="5 12" id="KW-0235">DNA replication</keyword>
<dbReference type="SMART" id="SM00400">
    <property type="entry name" value="ZnF_CHCC"/>
    <property type="match status" value="1"/>
</dbReference>
<dbReference type="FunFam" id="3.90.580.10:FF:000001">
    <property type="entry name" value="DNA primase"/>
    <property type="match status" value="1"/>
</dbReference>
<evidence type="ECO:0000313" key="17">
    <source>
        <dbReference type="EMBL" id="OGN28772.1"/>
    </source>
</evidence>
<evidence type="ECO:0000259" key="16">
    <source>
        <dbReference type="PROSITE" id="PS50880"/>
    </source>
</evidence>
<evidence type="ECO:0000256" key="8">
    <source>
        <dbReference type="ARBA" id="ARBA00022833"/>
    </source>
</evidence>
<evidence type="ECO:0000256" key="7">
    <source>
        <dbReference type="ARBA" id="ARBA00022771"/>
    </source>
</evidence>
<dbReference type="PIRSF" id="PIRSF002811">
    <property type="entry name" value="DnaG"/>
    <property type="match status" value="1"/>
</dbReference>
<keyword evidence="8 12" id="KW-0862">Zinc</keyword>
<keyword evidence="15" id="KW-0175">Coiled coil</keyword>
<evidence type="ECO:0000256" key="3">
    <source>
        <dbReference type="ARBA" id="ARBA00022679"/>
    </source>
</evidence>
<dbReference type="GO" id="GO:0000428">
    <property type="term" value="C:DNA-directed RNA polymerase complex"/>
    <property type="evidence" value="ECO:0007669"/>
    <property type="project" value="UniProtKB-KW"/>
</dbReference>
<dbReference type="Pfam" id="PF01807">
    <property type="entry name" value="Zn_ribbon_DnaG"/>
    <property type="match status" value="1"/>
</dbReference>
<dbReference type="NCBIfam" id="TIGR01391">
    <property type="entry name" value="dnaG"/>
    <property type="match status" value="1"/>
</dbReference>
<dbReference type="GO" id="GO:0006269">
    <property type="term" value="P:DNA replication, synthesis of primer"/>
    <property type="evidence" value="ECO:0007669"/>
    <property type="project" value="UniProtKB-UniRule"/>
</dbReference>
<dbReference type="PROSITE" id="PS50880">
    <property type="entry name" value="TOPRIM"/>
    <property type="match status" value="1"/>
</dbReference>
<dbReference type="AlphaFoldDB" id="A0A1F8GTL5"/>
<dbReference type="STRING" id="1802701.A3A33_03250"/>
<dbReference type="EMBL" id="MGKP01000012">
    <property type="protein sequence ID" value="OGN28772.1"/>
    <property type="molecule type" value="Genomic_DNA"/>
</dbReference>
<evidence type="ECO:0000256" key="13">
    <source>
        <dbReference type="PIRNR" id="PIRNR002811"/>
    </source>
</evidence>
<comment type="similarity">
    <text evidence="12 13">Belongs to the DnaG primase family.</text>
</comment>
<dbReference type="SUPFAM" id="SSF57783">
    <property type="entry name" value="Zinc beta-ribbon"/>
    <property type="match status" value="1"/>
</dbReference>
<dbReference type="Pfam" id="PF13155">
    <property type="entry name" value="Toprim_2"/>
    <property type="match status" value="1"/>
</dbReference>
<dbReference type="GO" id="GO:1990077">
    <property type="term" value="C:primosome complex"/>
    <property type="evidence" value="ECO:0007669"/>
    <property type="project" value="UniProtKB-KW"/>
</dbReference>
<evidence type="ECO:0000256" key="15">
    <source>
        <dbReference type="SAM" id="Coils"/>
    </source>
</evidence>
<dbReference type="InterPro" id="IPR019475">
    <property type="entry name" value="DNA_primase_DnaB-bd"/>
</dbReference>
<dbReference type="GO" id="GO:0005737">
    <property type="term" value="C:cytoplasm"/>
    <property type="evidence" value="ECO:0007669"/>
    <property type="project" value="TreeGrafter"/>
</dbReference>
<dbReference type="Pfam" id="PF08275">
    <property type="entry name" value="DNAG_N"/>
    <property type="match status" value="1"/>
</dbReference>
<keyword evidence="2 12" id="KW-0639">Primosome</keyword>
<comment type="subunit">
    <text evidence="12">Monomer. Interacts with DnaB.</text>
</comment>
<comment type="caution">
    <text evidence="17">The sequence shown here is derived from an EMBL/GenBank/DDBJ whole genome shotgun (WGS) entry which is preliminary data.</text>
</comment>
<organism evidence="17 18">
    <name type="scientific">Candidatus Yanofskybacteria bacterium RIFCSPLOWO2_01_FULL_49_25</name>
    <dbReference type="NCBI Taxonomy" id="1802701"/>
    <lineage>
        <taxon>Bacteria</taxon>
        <taxon>Candidatus Yanofskyibacteriota</taxon>
    </lineage>
</organism>
<dbReference type="Pfam" id="PF10410">
    <property type="entry name" value="DnaB_bind"/>
    <property type="match status" value="1"/>
</dbReference>
<evidence type="ECO:0000256" key="6">
    <source>
        <dbReference type="ARBA" id="ARBA00022723"/>
    </source>
</evidence>
<dbReference type="CDD" id="cd03364">
    <property type="entry name" value="TOPRIM_DnaG_primases"/>
    <property type="match status" value="1"/>
</dbReference>
<keyword evidence="4 12" id="KW-0548">Nucleotidyltransferase</keyword>
<dbReference type="InterPro" id="IPR030846">
    <property type="entry name" value="DnaG_bac"/>
</dbReference>
<comment type="domain">
    <text evidence="12">Contains an N-terminal zinc-binding domain, a central core domain that contains the primase activity, and a C-terminal DnaB-binding domain.</text>
</comment>
<dbReference type="InterPro" id="IPR002694">
    <property type="entry name" value="Znf_CHC2"/>
</dbReference>
<keyword evidence="10 12" id="KW-0238">DNA-binding</keyword>
<dbReference type="GO" id="GO:0003899">
    <property type="term" value="F:DNA-directed RNA polymerase activity"/>
    <property type="evidence" value="ECO:0007669"/>
    <property type="project" value="UniProtKB-UniRule"/>
</dbReference>
<dbReference type="SUPFAM" id="SSF56731">
    <property type="entry name" value="DNA primase core"/>
    <property type="match status" value="1"/>
</dbReference>
<dbReference type="GO" id="GO:0008270">
    <property type="term" value="F:zinc ion binding"/>
    <property type="evidence" value="ECO:0007669"/>
    <property type="project" value="UniProtKB-UniRule"/>
</dbReference>
<dbReference type="GO" id="GO:0003677">
    <property type="term" value="F:DNA binding"/>
    <property type="evidence" value="ECO:0007669"/>
    <property type="project" value="UniProtKB-KW"/>
</dbReference>
<name>A0A1F8GTL5_9BACT</name>
<keyword evidence="3 12" id="KW-0808">Transferase</keyword>
<feature type="zinc finger region" description="CHC2-type" evidence="12 14">
    <location>
        <begin position="37"/>
        <end position="61"/>
    </location>
</feature>
<dbReference type="InterPro" id="IPR013264">
    <property type="entry name" value="DNAG_N"/>
</dbReference>
<dbReference type="Gene3D" id="3.90.580.10">
    <property type="entry name" value="Zinc finger, CHC2-type domain"/>
    <property type="match status" value="1"/>
</dbReference>
<feature type="domain" description="Toprim" evidence="16">
    <location>
        <begin position="264"/>
        <end position="345"/>
    </location>
</feature>
<keyword evidence="6 12" id="KW-0479">Metal-binding</keyword>
<evidence type="ECO:0000256" key="4">
    <source>
        <dbReference type="ARBA" id="ARBA00022695"/>
    </source>
</evidence>
<sequence length="622" mass="68658">MQGEDNISKIKERVDVADLIGSYIKLTKAGVNYKARCPFHNEKSPSFYVSPERQIWHCFGCNLGGDIFGFVKQIEGVEFPEALRILAARAGVTLTYVRPELQSNKASLYEISELASKFFEKQLYNSSSGKEALAYLRDRGLTDESIKKFRLGYAPESWQGLGDFLTKSFKAQDVVDAGLLVRRDGGGQYDRFRSRIMFPIFDLNGAVVGFAGRIFEPSVTRDTLHATRDEEPAKYVNTPQTPIYDKGKLLYGLNFARMDMRRNNRCLVVEGNVDVIMSHQAGAAHVVASSGTALTDGHLRIIKRYTDNLDLCFDADSAGTIATDRGVDLALAHGFNVGVVAINEPDVKDPADFVKKHGAGWAEYAVKSRPFLDFYFNKFRATLDLASALGKKQFSQKLLPLVASVGNRVEQAHWIGEVATALKMNEDAVRAELALIKARTPIAEVADSGSVVAAPTPLSLYEESLLALLLKHPPLARAISHDDEKFLSRTMRQYLGIVRPGEGDSADPVELRAQVMARLMALVAPTPAVASDALSSAKTESGVLPLEVAYLKSQEYWNDLKENELEGECRGLLYQIKKRTISSQLESLQFDIKAAEQDKDTARLATLIAEFSKLSRELGQSA</sequence>
<keyword evidence="7 12" id="KW-0863">Zinc-finger</keyword>
<keyword evidence="1 12" id="KW-0240">DNA-directed RNA polymerase</keyword>
<comment type="catalytic activity">
    <reaction evidence="12">
        <text>ssDNA + n NTP = ssDNA/pppN(pN)n-1 hybrid + (n-1) diphosphate.</text>
        <dbReference type="EC" id="2.7.7.101"/>
    </reaction>
</comment>
<keyword evidence="11 12" id="KW-0804">Transcription</keyword>
<evidence type="ECO:0000256" key="9">
    <source>
        <dbReference type="ARBA" id="ARBA00022842"/>
    </source>
</evidence>
<proteinExistence type="inferred from homology"/>
<evidence type="ECO:0000256" key="1">
    <source>
        <dbReference type="ARBA" id="ARBA00022478"/>
    </source>
</evidence>